<protein>
    <recommendedName>
        <fullName evidence="4">Lipoprotein</fullName>
    </recommendedName>
</protein>
<feature type="chain" id="PRO_5046519236" description="Lipoprotein" evidence="1">
    <location>
        <begin position="25"/>
        <end position="159"/>
    </location>
</feature>
<sequence length="159" mass="17223">MRPYFRLLPSLLAPVLLVSLSACSKKDVVEVQNLASYSLDGHFRTCSLTQTTTTQAEFDYLTLRLTTTPQPSSGPEVLDIKLWKLTGQPTSTYSFLYNGSADGVTYTATPLPPVGYYLTSATRTFTSTTGFSGSFTSEARTATGPDTRVLTGTLTNVQL</sequence>
<dbReference type="EMBL" id="JBHUFD010000006">
    <property type="protein sequence ID" value="MFD1874297.1"/>
    <property type="molecule type" value="Genomic_DNA"/>
</dbReference>
<accession>A0ABW4QY75</accession>
<keyword evidence="3" id="KW-1185">Reference proteome</keyword>
<feature type="signal peptide" evidence="1">
    <location>
        <begin position="1"/>
        <end position="24"/>
    </location>
</feature>
<dbReference type="Proteomes" id="UP001597197">
    <property type="component" value="Unassembled WGS sequence"/>
</dbReference>
<dbReference type="RefSeq" id="WP_382315967.1">
    <property type="nucleotide sequence ID" value="NZ_JBHUFD010000006.1"/>
</dbReference>
<keyword evidence="1" id="KW-0732">Signal</keyword>
<evidence type="ECO:0008006" key="4">
    <source>
        <dbReference type="Google" id="ProtNLM"/>
    </source>
</evidence>
<gene>
    <name evidence="2" type="ORF">ACFSDX_17765</name>
</gene>
<reference evidence="3" key="1">
    <citation type="journal article" date="2019" name="Int. J. Syst. Evol. Microbiol.">
        <title>The Global Catalogue of Microorganisms (GCM) 10K type strain sequencing project: providing services to taxonomists for standard genome sequencing and annotation.</title>
        <authorList>
            <consortium name="The Broad Institute Genomics Platform"/>
            <consortium name="The Broad Institute Genome Sequencing Center for Infectious Disease"/>
            <person name="Wu L."/>
            <person name="Ma J."/>
        </authorList>
    </citation>
    <scope>NUCLEOTIDE SEQUENCE [LARGE SCALE GENOMIC DNA]</scope>
    <source>
        <strain evidence="3">CGMCC 1.15795</strain>
    </source>
</reference>
<name>A0ABW4QY75_9BACT</name>
<comment type="caution">
    <text evidence="2">The sequence shown here is derived from an EMBL/GenBank/DDBJ whole genome shotgun (WGS) entry which is preliminary data.</text>
</comment>
<organism evidence="2 3">
    <name type="scientific">Hymenobacter bucti</name>
    <dbReference type="NCBI Taxonomy" id="1844114"/>
    <lineage>
        <taxon>Bacteria</taxon>
        <taxon>Pseudomonadati</taxon>
        <taxon>Bacteroidota</taxon>
        <taxon>Cytophagia</taxon>
        <taxon>Cytophagales</taxon>
        <taxon>Hymenobacteraceae</taxon>
        <taxon>Hymenobacter</taxon>
    </lineage>
</organism>
<evidence type="ECO:0000313" key="3">
    <source>
        <dbReference type="Proteomes" id="UP001597197"/>
    </source>
</evidence>
<dbReference type="PROSITE" id="PS51257">
    <property type="entry name" value="PROKAR_LIPOPROTEIN"/>
    <property type="match status" value="1"/>
</dbReference>
<evidence type="ECO:0000313" key="2">
    <source>
        <dbReference type="EMBL" id="MFD1874297.1"/>
    </source>
</evidence>
<evidence type="ECO:0000256" key="1">
    <source>
        <dbReference type="SAM" id="SignalP"/>
    </source>
</evidence>
<proteinExistence type="predicted"/>